<proteinExistence type="predicted"/>
<dbReference type="SUPFAM" id="SSF52402">
    <property type="entry name" value="Adenine nucleotide alpha hydrolases-like"/>
    <property type="match status" value="1"/>
</dbReference>
<protein>
    <recommendedName>
        <fullName evidence="1">UspA domain-containing protein</fullName>
    </recommendedName>
</protein>
<dbReference type="PANTHER" id="PTHR31964">
    <property type="entry name" value="ADENINE NUCLEOTIDE ALPHA HYDROLASES-LIKE SUPERFAMILY PROTEIN"/>
    <property type="match status" value="1"/>
</dbReference>
<keyword evidence="3" id="KW-1185">Reference proteome</keyword>
<feature type="domain" description="UspA" evidence="1">
    <location>
        <begin position="12"/>
        <end position="152"/>
    </location>
</feature>
<reference evidence="2 3" key="1">
    <citation type="journal article" date="2020" name="Mol. Biol. Evol.">
        <title>Distinct Expression and Methylation Patterns for Genes with Different Fates following a Single Whole-Genome Duplication in Flowering Plants.</title>
        <authorList>
            <person name="Shi T."/>
            <person name="Rahmani R.S."/>
            <person name="Gugger P.F."/>
            <person name="Wang M."/>
            <person name="Li H."/>
            <person name="Zhang Y."/>
            <person name="Li Z."/>
            <person name="Wang Q."/>
            <person name="Van de Peer Y."/>
            <person name="Marchal K."/>
            <person name="Chen J."/>
        </authorList>
    </citation>
    <scope>NUCLEOTIDE SEQUENCE [LARGE SCALE GENOMIC DNA]</scope>
    <source>
        <tissue evidence="2">Leaf</tissue>
    </source>
</reference>
<evidence type="ECO:0000259" key="1">
    <source>
        <dbReference type="Pfam" id="PF00582"/>
    </source>
</evidence>
<dbReference type="InterPro" id="IPR014729">
    <property type="entry name" value="Rossmann-like_a/b/a_fold"/>
</dbReference>
<dbReference type="PANTHER" id="PTHR31964:SF113">
    <property type="entry name" value="USPA DOMAIN-CONTAINING PROTEIN"/>
    <property type="match status" value="1"/>
</dbReference>
<name>A0A822YW70_NELNU</name>
<organism evidence="2 3">
    <name type="scientific">Nelumbo nucifera</name>
    <name type="common">Sacred lotus</name>
    <dbReference type="NCBI Taxonomy" id="4432"/>
    <lineage>
        <taxon>Eukaryota</taxon>
        <taxon>Viridiplantae</taxon>
        <taxon>Streptophyta</taxon>
        <taxon>Embryophyta</taxon>
        <taxon>Tracheophyta</taxon>
        <taxon>Spermatophyta</taxon>
        <taxon>Magnoliopsida</taxon>
        <taxon>Proteales</taxon>
        <taxon>Nelumbonaceae</taxon>
        <taxon>Nelumbo</taxon>
    </lineage>
</organism>
<dbReference type="CDD" id="cd23659">
    <property type="entry name" value="USP_At3g01520-like"/>
    <property type="match status" value="1"/>
</dbReference>
<evidence type="ECO:0000313" key="2">
    <source>
        <dbReference type="EMBL" id="DAD35375.1"/>
    </source>
</evidence>
<gene>
    <name evidence="2" type="ORF">HUJ06_006015</name>
</gene>
<dbReference type="InterPro" id="IPR006015">
    <property type="entry name" value="Universal_stress_UspA"/>
</dbReference>
<dbReference type="AlphaFoldDB" id="A0A822YW70"/>
<evidence type="ECO:0000313" key="3">
    <source>
        <dbReference type="Proteomes" id="UP000607653"/>
    </source>
</evidence>
<dbReference type="PRINTS" id="PR01438">
    <property type="entry name" value="UNVRSLSTRESS"/>
</dbReference>
<dbReference type="InterPro" id="IPR006016">
    <property type="entry name" value="UspA"/>
</dbReference>
<dbReference type="EMBL" id="DUZY01000004">
    <property type="protein sequence ID" value="DAD35375.1"/>
    <property type="molecule type" value="Genomic_DNA"/>
</dbReference>
<accession>A0A822YW70</accession>
<sequence>MAKHLGLGGNERKVMIAIDESECSHYALNWVLHNLQDSLSNSSLLIFTVRPLTGYSSIIAASYGFPHPELIRSVEERRERISLALLEKAKDICANQGVIAKTISEFGDPQETICEAVEKFNINLLILGSHGRGLLQSFCGGSVKLEVSRKAASDIQRILEFDDVKEETQVIGHIFFSKGVVSTVWNRPHEYPNLHCP</sequence>
<dbReference type="Pfam" id="PF00582">
    <property type="entry name" value="Usp"/>
    <property type="match status" value="1"/>
</dbReference>
<comment type="caution">
    <text evidence="2">The sequence shown here is derived from an EMBL/GenBank/DDBJ whole genome shotgun (WGS) entry which is preliminary data.</text>
</comment>
<dbReference type="Proteomes" id="UP000607653">
    <property type="component" value="Unassembled WGS sequence"/>
</dbReference>
<dbReference type="Gene3D" id="3.40.50.620">
    <property type="entry name" value="HUPs"/>
    <property type="match status" value="1"/>
</dbReference>